<protein>
    <recommendedName>
        <fullName evidence="1">PLL-like beta propeller domain-containing protein</fullName>
    </recommendedName>
</protein>
<dbReference type="Proteomes" id="UP001215956">
    <property type="component" value="Unassembled WGS sequence"/>
</dbReference>
<dbReference type="SUPFAM" id="SSF89372">
    <property type="entry name" value="Fucose-specific lectin"/>
    <property type="match status" value="2"/>
</dbReference>
<reference evidence="2 3" key="1">
    <citation type="submission" date="2023-03" db="EMBL/GenBank/DDBJ databases">
        <title>Whole genome sequencing of Methanotrichaceae archaeon M04Ac.</title>
        <authorList>
            <person name="Khomyakova M.A."/>
            <person name="Merkel A.Y."/>
            <person name="Slobodkin A.I."/>
        </authorList>
    </citation>
    <scope>NUCLEOTIDE SEQUENCE [LARGE SCALE GENOMIC DNA]</scope>
    <source>
        <strain evidence="2 3">M04Ac</strain>
    </source>
</reference>
<keyword evidence="3" id="KW-1185">Reference proteome</keyword>
<proteinExistence type="predicted"/>
<evidence type="ECO:0000259" key="1">
    <source>
        <dbReference type="Pfam" id="PF26607"/>
    </source>
</evidence>
<dbReference type="Pfam" id="PF26607">
    <property type="entry name" value="DUF8189"/>
    <property type="match status" value="2"/>
</dbReference>
<comment type="caution">
    <text evidence="2">The sequence shown here is derived from an EMBL/GenBank/DDBJ whole genome shotgun (WGS) entry which is preliminary data.</text>
</comment>
<feature type="domain" description="PLL-like beta propeller" evidence="1">
    <location>
        <begin position="184"/>
        <end position="360"/>
    </location>
</feature>
<dbReference type="Gene3D" id="2.120.10.70">
    <property type="entry name" value="Fucose-specific lectin"/>
    <property type="match status" value="2"/>
</dbReference>
<organism evidence="2 3">
    <name type="scientific">Candidatus Methanocrinis alkalitolerans</name>
    <dbReference type="NCBI Taxonomy" id="3033395"/>
    <lineage>
        <taxon>Archaea</taxon>
        <taxon>Methanobacteriati</taxon>
        <taxon>Methanobacteriota</taxon>
        <taxon>Stenosarchaea group</taxon>
        <taxon>Methanomicrobia</taxon>
        <taxon>Methanotrichales</taxon>
        <taxon>Methanotrichaceae</taxon>
        <taxon>Methanocrinis</taxon>
    </lineage>
</organism>
<dbReference type="InterPro" id="IPR058502">
    <property type="entry name" value="PLL-like_beta-prop"/>
</dbReference>
<name>A0ABT5XCE4_9EURY</name>
<feature type="domain" description="PLL-like beta propeller" evidence="1">
    <location>
        <begin position="63"/>
        <end position="122"/>
    </location>
</feature>
<gene>
    <name evidence="2" type="ORF">P0O24_02150</name>
</gene>
<evidence type="ECO:0000313" key="3">
    <source>
        <dbReference type="Proteomes" id="UP001215956"/>
    </source>
</evidence>
<dbReference type="EMBL" id="JARFPL010000004">
    <property type="protein sequence ID" value="MDF0592383.1"/>
    <property type="molecule type" value="Genomic_DNA"/>
</dbReference>
<accession>A0ABT5XCE4</accession>
<sequence length="367" mass="39208">MGAKTYLYALLAALLLAGPSAGQLAEFDKISPGAEASVPALVMGASTEPQGLLPSVKRVQFRTETGWSSWITLKGVRLTTAPVAVSPAPGIVDILTGGNENDLWQIRLRGQETWSDWIRIFGPPPYNKNLGGVHFRKYELAAISTGSMDGDYHLFTWGPTNHCLYKRCWGCGSGSVACDRSLDWIRIEGEIGSRPGAVLHSDRIHIFALDSSRGLIWNFADLPAVGSGDLPAWDGWRPLGRSFASPPAAASDGEMIHIFALSPGGGIGHATLDPETGESSLETINEKMDSSPTVVIGRNRIDLFGVVGGELIQIKNEGGGWTKGENLKGSISGQPTAVSDGQRDIWVFAQGQGGWLWGIHHSPKAEG</sequence>
<evidence type="ECO:0000313" key="2">
    <source>
        <dbReference type="EMBL" id="MDF0592383.1"/>
    </source>
</evidence>